<proteinExistence type="predicted"/>
<organism evidence="11 12">
    <name type="scientific">Bifidobacterium samirii</name>
    <dbReference type="NCBI Taxonomy" id="2306974"/>
    <lineage>
        <taxon>Bacteria</taxon>
        <taxon>Bacillati</taxon>
        <taxon>Actinomycetota</taxon>
        <taxon>Actinomycetes</taxon>
        <taxon>Bifidobacteriales</taxon>
        <taxon>Bifidobacteriaceae</taxon>
        <taxon>Bifidobacterium</taxon>
    </lineage>
</organism>
<dbReference type="AlphaFoldDB" id="A0A430FU78"/>
<keyword evidence="4 9" id="KW-0812">Transmembrane</keyword>
<evidence type="ECO:0000313" key="12">
    <source>
        <dbReference type="Proteomes" id="UP000287470"/>
    </source>
</evidence>
<comment type="caution">
    <text evidence="11">The sequence shown here is derived from an EMBL/GenBank/DDBJ whole genome shotgun (WGS) entry which is preliminary data.</text>
</comment>
<evidence type="ECO:0000256" key="4">
    <source>
        <dbReference type="ARBA" id="ARBA00022692"/>
    </source>
</evidence>
<keyword evidence="7 11" id="KW-0012">Acyltransferase</keyword>
<gene>
    <name evidence="11" type="ORF">D2E24_1098</name>
</gene>
<feature type="region of interest" description="Disordered" evidence="8">
    <location>
        <begin position="431"/>
        <end position="471"/>
    </location>
</feature>
<dbReference type="InterPro" id="IPR036514">
    <property type="entry name" value="SGNH_hydro_sf"/>
</dbReference>
<feature type="domain" description="Acyltransferase 3" evidence="10">
    <location>
        <begin position="15"/>
        <end position="333"/>
    </location>
</feature>
<evidence type="ECO:0000256" key="9">
    <source>
        <dbReference type="SAM" id="Phobius"/>
    </source>
</evidence>
<keyword evidence="3 11" id="KW-0808">Transferase</keyword>
<dbReference type="InterPro" id="IPR002656">
    <property type="entry name" value="Acyl_transf_3_dom"/>
</dbReference>
<dbReference type="EMBL" id="QXGK01000009">
    <property type="protein sequence ID" value="RSX56553.1"/>
    <property type="molecule type" value="Genomic_DNA"/>
</dbReference>
<evidence type="ECO:0000256" key="7">
    <source>
        <dbReference type="ARBA" id="ARBA00023315"/>
    </source>
</evidence>
<name>A0A430FU78_9BIFI</name>
<dbReference type="Pfam" id="PF01757">
    <property type="entry name" value="Acyl_transf_3"/>
    <property type="match status" value="1"/>
</dbReference>
<keyword evidence="6 9" id="KW-0472">Membrane</keyword>
<dbReference type="PANTHER" id="PTHR23028">
    <property type="entry name" value="ACETYLTRANSFERASE"/>
    <property type="match status" value="1"/>
</dbReference>
<evidence type="ECO:0000259" key="10">
    <source>
        <dbReference type="Pfam" id="PF01757"/>
    </source>
</evidence>
<evidence type="ECO:0000256" key="2">
    <source>
        <dbReference type="ARBA" id="ARBA00022475"/>
    </source>
</evidence>
<feature type="transmembrane region" description="Helical" evidence="9">
    <location>
        <begin position="178"/>
        <end position="203"/>
    </location>
</feature>
<evidence type="ECO:0000256" key="5">
    <source>
        <dbReference type="ARBA" id="ARBA00022989"/>
    </source>
</evidence>
<feature type="transmembrane region" description="Helical" evidence="9">
    <location>
        <begin position="58"/>
        <end position="78"/>
    </location>
</feature>
<keyword evidence="5 9" id="KW-1133">Transmembrane helix</keyword>
<feature type="transmembrane region" description="Helical" evidence="9">
    <location>
        <begin position="16"/>
        <end position="37"/>
    </location>
</feature>
<comment type="subcellular location">
    <subcellularLocation>
        <location evidence="1">Cell membrane</location>
        <topology evidence="1">Multi-pass membrane protein</topology>
    </subcellularLocation>
</comment>
<feature type="compositionally biased region" description="Basic and acidic residues" evidence="8">
    <location>
        <begin position="437"/>
        <end position="469"/>
    </location>
</feature>
<keyword evidence="2" id="KW-1003">Cell membrane</keyword>
<dbReference type="PANTHER" id="PTHR23028:SF53">
    <property type="entry name" value="ACYL_TRANSF_3 DOMAIN-CONTAINING PROTEIN"/>
    <property type="match status" value="1"/>
</dbReference>
<sequence length="636" mass="68587">MAGIIWYHLSQRTMPGGFIGVDVFFAISGFLLGLSLLREAERDGRIALGWFYLRRLARLWPAMVVMIGAVVSFAWLVGREALVGVGGKSLAAALFATNWYEIATGGSYFASTSPQPLRHLWFVALLAQVTLVLPLLIGLLQRFIAPKWARVAIVVALAACSAGGMALLYRPDADPTRVYFGTDTHCFALLLGVAFAMAVHWYGGPLVGDGARHRVAGTVAPWLATAALIVLGYLALHVGQDASAFRGGLVAAALCAIVFIAGSVFPGSWMTSLLTWRPLALMGRYSYGIYLWHWPLFVLIQMLLPGWRGKGMWLIWLLTLVSTVAMTALSWWMVERPLARRIDIMRRRRADAARSVGSAPVAGGPVPEPPTAFAPPADVSQARARVVDDVIERLRPFVTALLCALFAVGFVFGVKDAPAKSRVQEMLEANQSSLDAQNEKREHDAKAAEEAKRQAEEQAKRREQARADAEQNLTGDDITVIGDSVTVGASPALEELLPGIVIDAQTSRHIATGPDLVSNLKAQGQLRQYVVVSLNTNGTVTPDDYANIAAAAGDGHVLVIVNGYGDRSWMPGGNEAAAEYVRTHSSTATLADWNAAIGAHTDMLTADGIHPEVPGQQLYAQTVKDAIVDWIADHAQ</sequence>
<evidence type="ECO:0000256" key="3">
    <source>
        <dbReference type="ARBA" id="ARBA00022679"/>
    </source>
</evidence>
<dbReference type="GO" id="GO:0005886">
    <property type="term" value="C:plasma membrane"/>
    <property type="evidence" value="ECO:0007669"/>
    <property type="project" value="UniProtKB-SubCell"/>
</dbReference>
<evidence type="ECO:0000256" key="8">
    <source>
        <dbReference type="SAM" id="MobiDB-lite"/>
    </source>
</evidence>
<dbReference type="Proteomes" id="UP000287470">
    <property type="component" value="Unassembled WGS sequence"/>
</dbReference>
<evidence type="ECO:0000313" key="11">
    <source>
        <dbReference type="EMBL" id="RSX56553.1"/>
    </source>
</evidence>
<accession>A0A430FU78</accession>
<dbReference type="GO" id="GO:0016747">
    <property type="term" value="F:acyltransferase activity, transferring groups other than amino-acyl groups"/>
    <property type="evidence" value="ECO:0007669"/>
    <property type="project" value="InterPro"/>
</dbReference>
<dbReference type="Gene3D" id="3.40.50.1110">
    <property type="entry name" value="SGNH hydrolase"/>
    <property type="match status" value="1"/>
</dbReference>
<dbReference type="SUPFAM" id="SSF52266">
    <property type="entry name" value="SGNH hydrolase"/>
    <property type="match status" value="1"/>
</dbReference>
<feature type="transmembrane region" description="Helical" evidence="9">
    <location>
        <begin position="122"/>
        <end position="145"/>
    </location>
</feature>
<protein>
    <submittedName>
        <fullName evidence="11">Acyltransferase</fullName>
    </submittedName>
</protein>
<feature type="transmembrane region" description="Helical" evidence="9">
    <location>
        <begin position="397"/>
        <end position="414"/>
    </location>
</feature>
<evidence type="ECO:0000256" key="6">
    <source>
        <dbReference type="ARBA" id="ARBA00023136"/>
    </source>
</evidence>
<dbReference type="InterPro" id="IPR050879">
    <property type="entry name" value="Acyltransferase_3"/>
</dbReference>
<evidence type="ECO:0000256" key="1">
    <source>
        <dbReference type="ARBA" id="ARBA00004651"/>
    </source>
</evidence>
<feature type="transmembrane region" description="Helical" evidence="9">
    <location>
        <begin position="151"/>
        <end position="169"/>
    </location>
</feature>
<feature type="transmembrane region" description="Helical" evidence="9">
    <location>
        <begin position="248"/>
        <end position="269"/>
    </location>
</feature>
<feature type="transmembrane region" description="Helical" evidence="9">
    <location>
        <begin position="289"/>
        <end position="307"/>
    </location>
</feature>
<dbReference type="GO" id="GO:0009103">
    <property type="term" value="P:lipopolysaccharide biosynthetic process"/>
    <property type="evidence" value="ECO:0007669"/>
    <property type="project" value="TreeGrafter"/>
</dbReference>
<feature type="transmembrane region" description="Helical" evidence="9">
    <location>
        <begin position="215"/>
        <end position="236"/>
    </location>
</feature>
<keyword evidence="12" id="KW-1185">Reference proteome</keyword>
<feature type="transmembrane region" description="Helical" evidence="9">
    <location>
        <begin position="314"/>
        <end position="334"/>
    </location>
</feature>
<reference evidence="11 12" key="1">
    <citation type="submission" date="2018-09" db="EMBL/GenBank/DDBJ databases">
        <title>Characterization of the phylogenetic diversity of five novel species belonging to the genus Bifidobacterium.</title>
        <authorList>
            <person name="Lugli G.A."/>
            <person name="Duranti S."/>
            <person name="Milani C."/>
        </authorList>
    </citation>
    <scope>NUCLEOTIDE SEQUENCE [LARGE SCALE GENOMIC DNA]</scope>
    <source>
        <strain evidence="11 12">2033B</strain>
    </source>
</reference>